<dbReference type="AlphaFoldDB" id="A0A1M5TM49"/>
<sequence length="71" mass="8094">MGEQVTVFAAYPFKVGQKIRIEGSRRGGDWEVIGVDEHTVTLRCPISKREFTWPIFCYHVADEADAAWPKP</sequence>
<gene>
    <name evidence="1" type="ORF">SAMN02745124_00798</name>
</gene>
<dbReference type="OrthoDB" id="5432197at2"/>
<proteinExistence type="predicted"/>
<keyword evidence="2" id="KW-1185">Reference proteome</keyword>
<evidence type="ECO:0008006" key="3">
    <source>
        <dbReference type="Google" id="ProtNLM"/>
    </source>
</evidence>
<accession>A0A1M5TM49</accession>
<evidence type="ECO:0000313" key="2">
    <source>
        <dbReference type="Proteomes" id="UP000184139"/>
    </source>
</evidence>
<dbReference type="Proteomes" id="UP000184139">
    <property type="component" value="Unassembled WGS sequence"/>
</dbReference>
<organism evidence="1 2">
    <name type="scientific">Desulfofustis glycolicus DSM 9705</name>
    <dbReference type="NCBI Taxonomy" id="1121409"/>
    <lineage>
        <taxon>Bacteria</taxon>
        <taxon>Pseudomonadati</taxon>
        <taxon>Thermodesulfobacteriota</taxon>
        <taxon>Desulfobulbia</taxon>
        <taxon>Desulfobulbales</taxon>
        <taxon>Desulfocapsaceae</taxon>
        <taxon>Desulfofustis</taxon>
    </lineage>
</organism>
<dbReference type="STRING" id="1121409.SAMN02745124_00798"/>
<dbReference type="RefSeq" id="WP_073373531.1">
    <property type="nucleotide sequence ID" value="NZ_FQXS01000003.1"/>
</dbReference>
<evidence type="ECO:0000313" key="1">
    <source>
        <dbReference type="EMBL" id="SHH51749.1"/>
    </source>
</evidence>
<dbReference type="EMBL" id="FQXS01000003">
    <property type="protein sequence ID" value="SHH51749.1"/>
    <property type="molecule type" value="Genomic_DNA"/>
</dbReference>
<name>A0A1M5TM49_9BACT</name>
<reference evidence="1 2" key="1">
    <citation type="submission" date="2016-11" db="EMBL/GenBank/DDBJ databases">
        <authorList>
            <person name="Jaros S."/>
            <person name="Januszkiewicz K."/>
            <person name="Wedrychowicz H."/>
        </authorList>
    </citation>
    <scope>NUCLEOTIDE SEQUENCE [LARGE SCALE GENOMIC DNA]</scope>
    <source>
        <strain evidence="1 2">DSM 9705</strain>
    </source>
</reference>
<protein>
    <recommendedName>
        <fullName evidence="3">KOW motif-containing protein</fullName>
    </recommendedName>
</protein>